<dbReference type="Pfam" id="PF06041">
    <property type="entry name" value="DUF924"/>
    <property type="match status" value="1"/>
</dbReference>
<dbReference type="AlphaFoldDB" id="A0AAV9JI61"/>
<dbReference type="InterPro" id="IPR010323">
    <property type="entry name" value="DUF924"/>
</dbReference>
<dbReference type="InterPro" id="IPR011990">
    <property type="entry name" value="TPR-like_helical_dom_sf"/>
</dbReference>
<keyword evidence="2" id="KW-1185">Reference proteome</keyword>
<comment type="caution">
    <text evidence="1">The sequence shown here is derived from an EMBL/GenBank/DDBJ whole genome shotgun (WGS) entry which is preliminary data.</text>
</comment>
<sequence>MLLKAGIRRALVLNFATFRMRSFSAMVTPPQSFQLDRSIFNQSLYSELRNVWFDNLEANTTAPTVAELKRWWGLGSTAEEKAAFDGECRSLFGLALESIGPSKLSLPPFKSYEEDIENAETIAAPFLTEVRNAQREDQKKGADTLLSLILLLDQMTRNIFRDQEGLRLVYGHYDRLAFSLLRGSMALQPSPVRHSSWTGLSTVQPWLAMPLIHAEHLPSLELQAEMIAELRQECVQDEAALRYAAGAAQANGEHLSPLALFGRYPHRNGALDRQSTPEEEEYLKTAKTFGVKQAEERESKDEL</sequence>
<protein>
    <recommendedName>
        <fullName evidence="3">DUF924-domain-containing protein</fullName>
    </recommendedName>
</protein>
<gene>
    <name evidence="1" type="ORF">LTR36_003856</name>
</gene>
<evidence type="ECO:0000313" key="2">
    <source>
        <dbReference type="Proteomes" id="UP001324427"/>
    </source>
</evidence>
<dbReference type="Gene3D" id="1.25.40.10">
    <property type="entry name" value="Tetratricopeptide repeat domain"/>
    <property type="match status" value="1"/>
</dbReference>
<reference evidence="1 2" key="1">
    <citation type="submission" date="2021-11" db="EMBL/GenBank/DDBJ databases">
        <title>Black yeast isolated from Biological Soil Crust.</title>
        <authorList>
            <person name="Kurbessoian T."/>
        </authorList>
    </citation>
    <scope>NUCLEOTIDE SEQUENCE [LARGE SCALE GENOMIC DNA]</scope>
    <source>
        <strain evidence="1 2">CCFEE 5522</strain>
    </source>
</reference>
<name>A0AAV9JI61_9PEZI</name>
<dbReference type="SUPFAM" id="SSF48452">
    <property type="entry name" value="TPR-like"/>
    <property type="match status" value="1"/>
</dbReference>
<accession>A0AAV9JI61</accession>
<proteinExistence type="predicted"/>
<dbReference type="Gene3D" id="1.20.58.320">
    <property type="entry name" value="TPR-like"/>
    <property type="match status" value="1"/>
</dbReference>
<evidence type="ECO:0008006" key="3">
    <source>
        <dbReference type="Google" id="ProtNLM"/>
    </source>
</evidence>
<dbReference type="Proteomes" id="UP001324427">
    <property type="component" value="Unassembled WGS sequence"/>
</dbReference>
<organism evidence="1 2">
    <name type="scientific">Oleoguttula mirabilis</name>
    <dbReference type="NCBI Taxonomy" id="1507867"/>
    <lineage>
        <taxon>Eukaryota</taxon>
        <taxon>Fungi</taxon>
        <taxon>Dikarya</taxon>
        <taxon>Ascomycota</taxon>
        <taxon>Pezizomycotina</taxon>
        <taxon>Dothideomycetes</taxon>
        <taxon>Dothideomycetidae</taxon>
        <taxon>Mycosphaerellales</taxon>
        <taxon>Teratosphaeriaceae</taxon>
        <taxon>Oleoguttula</taxon>
    </lineage>
</organism>
<dbReference type="EMBL" id="JAVFHQ010000022">
    <property type="protein sequence ID" value="KAK4544951.1"/>
    <property type="molecule type" value="Genomic_DNA"/>
</dbReference>
<evidence type="ECO:0000313" key="1">
    <source>
        <dbReference type="EMBL" id="KAK4544951.1"/>
    </source>
</evidence>